<proteinExistence type="predicted"/>
<name>A0A1J8R6C9_9AGAM</name>
<dbReference type="AlphaFoldDB" id="A0A1J8R6C9"/>
<reference evidence="1 2" key="1">
    <citation type="submission" date="2016-03" db="EMBL/GenBank/DDBJ databases">
        <title>Comparative genomics of the ectomycorrhizal sister species Rhizopogon vinicolor and Rhizopogon vesiculosus (Basidiomycota: Boletales) reveals a divergence of the mating type B locus.</title>
        <authorList>
            <person name="Mujic A.B."/>
            <person name="Kuo A."/>
            <person name="Tritt A."/>
            <person name="Lipzen A."/>
            <person name="Chen C."/>
            <person name="Johnson J."/>
            <person name="Sharma A."/>
            <person name="Barry K."/>
            <person name="Grigoriev I.V."/>
            <person name="Spatafora J.W."/>
        </authorList>
    </citation>
    <scope>NUCLEOTIDE SEQUENCE [LARGE SCALE GENOMIC DNA]</scope>
    <source>
        <strain evidence="1 2">AM-OR11-056</strain>
    </source>
</reference>
<gene>
    <name evidence="1" type="ORF">AZE42_07306</name>
</gene>
<sequence>MGSGRLREKHDPSLWFCSVRHRRHYPSPEILLSRTSHADNVHRTDTRPRKAPMKFSTLFFVLASAAAALAAPTDIARNALEAPEWKRGDPHQAPGW</sequence>
<evidence type="ECO:0000313" key="2">
    <source>
        <dbReference type="Proteomes" id="UP000183567"/>
    </source>
</evidence>
<dbReference type="EMBL" id="LVVM01000172">
    <property type="protein sequence ID" value="OJA21368.1"/>
    <property type="molecule type" value="Genomic_DNA"/>
</dbReference>
<dbReference type="OrthoDB" id="10294993at2759"/>
<organism evidence="1 2">
    <name type="scientific">Rhizopogon vesiculosus</name>
    <dbReference type="NCBI Taxonomy" id="180088"/>
    <lineage>
        <taxon>Eukaryota</taxon>
        <taxon>Fungi</taxon>
        <taxon>Dikarya</taxon>
        <taxon>Basidiomycota</taxon>
        <taxon>Agaricomycotina</taxon>
        <taxon>Agaricomycetes</taxon>
        <taxon>Agaricomycetidae</taxon>
        <taxon>Boletales</taxon>
        <taxon>Suillineae</taxon>
        <taxon>Rhizopogonaceae</taxon>
        <taxon>Rhizopogon</taxon>
    </lineage>
</organism>
<protein>
    <submittedName>
        <fullName evidence="1">Uncharacterized protein</fullName>
    </submittedName>
</protein>
<evidence type="ECO:0000313" key="1">
    <source>
        <dbReference type="EMBL" id="OJA21368.1"/>
    </source>
</evidence>
<dbReference type="Proteomes" id="UP000183567">
    <property type="component" value="Unassembled WGS sequence"/>
</dbReference>
<keyword evidence="2" id="KW-1185">Reference proteome</keyword>
<accession>A0A1J8R6C9</accession>
<comment type="caution">
    <text evidence="1">The sequence shown here is derived from an EMBL/GenBank/DDBJ whole genome shotgun (WGS) entry which is preliminary data.</text>
</comment>